<evidence type="ECO:0000256" key="1">
    <source>
        <dbReference type="SAM" id="Phobius"/>
    </source>
</evidence>
<reference evidence="2" key="2">
    <citation type="submission" date="2021-01" db="UniProtKB">
        <authorList>
            <consortium name="EnsemblPlants"/>
        </authorList>
    </citation>
    <scope>IDENTIFICATION</scope>
</reference>
<sequence length="320" mass="37078">MASKSFLPQSYGSKTTSKVTKEKPIWSCKLIVILFITFSIFCWFIWAIATMDLPPPQVFLEYLRVSNFEVLDSQLVAEWVAGLLLYQHVHNPNPTPNSNYGPLMSNIPLFERIEAFISYEDHVLAVNSSNIMPQWGRHGISTISVKFSTKDLEEDQREVKDWVLEDIRKDRENGVVIFGMEIVVWTRGYKRSFWARCPNLKVDFNQPEWEAAWPRRCHVSKWGLVLDGSITLCCKQQWLDGFIRGGDKAILVIALASPFWPHFVHIKASIQLYKEFQFQGLNVWKKTELLLLSWLTLWTNRNKVRHGSKKKSGLELLAAM</sequence>
<protein>
    <submittedName>
        <fullName evidence="2">Uncharacterized protein</fullName>
    </submittedName>
</protein>
<keyword evidence="1" id="KW-0472">Membrane</keyword>
<proteinExistence type="predicted"/>
<organism evidence="2 3">
    <name type="scientific">Quercus lobata</name>
    <name type="common">Valley oak</name>
    <dbReference type="NCBI Taxonomy" id="97700"/>
    <lineage>
        <taxon>Eukaryota</taxon>
        <taxon>Viridiplantae</taxon>
        <taxon>Streptophyta</taxon>
        <taxon>Embryophyta</taxon>
        <taxon>Tracheophyta</taxon>
        <taxon>Spermatophyta</taxon>
        <taxon>Magnoliopsida</taxon>
        <taxon>eudicotyledons</taxon>
        <taxon>Gunneridae</taxon>
        <taxon>Pentapetalae</taxon>
        <taxon>rosids</taxon>
        <taxon>fabids</taxon>
        <taxon>Fagales</taxon>
        <taxon>Fagaceae</taxon>
        <taxon>Quercus</taxon>
    </lineage>
</organism>
<evidence type="ECO:0000313" key="2">
    <source>
        <dbReference type="EnsemblPlants" id="QL07p036881:mrna"/>
    </source>
</evidence>
<keyword evidence="1" id="KW-1133">Transmembrane helix</keyword>
<dbReference type="AlphaFoldDB" id="A0A7N2M674"/>
<name>A0A7N2M674_QUELO</name>
<keyword evidence="3" id="KW-1185">Reference proteome</keyword>
<dbReference type="InParanoid" id="A0A7N2M674"/>
<evidence type="ECO:0000313" key="3">
    <source>
        <dbReference type="Proteomes" id="UP000594261"/>
    </source>
</evidence>
<keyword evidence="1" id="KW-0812">Transmembrane</keyword>
<reference evidence="2 3" key="1">
    <citation type="journal article" date="2016" name="G3 (Bethesda)">
        <title>First Draft Assembly and Annotation of the Genome of a California Endemic Oak Quercus lobata Nee (Fagaceae).</title>
        <authorList>
            <person name="Sork V.L."/>
            <person name="Fitz-Gibbon S.T."/>
            <person name="Puiu D."/>
            <person name="Crepeau M."/>
            <person name="Gugger P.F."/>
            <person name="Sherman R."/>
            <person name="Stevens K."/>
            <person name="Langley C.H."/>
            <person name="Pellegrini M."/>
            <person name="Salzberg S.L."/>
        </authorList>
    </citation>
    <scope>NUCLEOTIDE SEQUENCE [LARGE SCALE GENOMIC DNA]</scope>
    <source>
        <strain evidence="2 3">cv. SW786</strain>
    </source>
</reference>
<dbReference type="EMBL" id="LRBV02000007">
    <property type="status" value="NOT_ANNOTATED_CDS"/>
    <property type="molecule type" value="Genomic_DNA"/>
</dbReference>
<dbReference type="Proteomes" id="UP000594261">
    <property type="component" value="Chromosome 7"/>
</dbReference>
<dbReference type="Gramene" id="QL07p036881:mrna">
    <property type="protein sequence ID" value="QL07p036881:mrna"/>
    <property type="gene ID" value="QL07p036881"/>
</dbReference>
<feature type="transmembrane region" description="Helical" evidence="1">
    <location>
        <begin position="30"/>
        <end position="49"/>
    </location>
</feature>
<accession>A0A7N2M674</accession>
<dbReference type="EnsemblPlants" id="QL07p036881:mrna">
    <property type="protein sequence ID" value="QL07p036881:mrna"/>
    <property type="gene ID" value="QL07p036881"/>
</dbReference>